<accession>A0A6N9TAQ9</accession>
<organism evidence="2 3">
    <name type="scientific">Jiella pacifica</name>
    <dbReference type="NCBI Taxonomy" id="2696469"/>
    <lineage>
        <taxon>Bacteria</taxon>
        <taxon>Pseudomonadati</taxon>
        <taxon>Pseudomonadota</taxon>
        <taxon>Alphaproteobacteria</taxon>
        <taxon>Hyphomicrobiales</taxon>
        <taxon>Aurantimonadaceae</taxon>
        <taxon>Jiella</taxon>
    </lineage>
</organism>
<dbReference type="EMBL" id="JAAAMG010000027">
    <property type="protein sequence ID" value="NDW07305.1"/>
    <property type="molecule type" value="Genomic_DNA"/>
</dbReference>
<evidence type="ECO:0000256" key="1">
    <source>
        <dbReference type="SAM" id="Phobius"/>
    </source>
</evidence>
<proteinExistence type="predicted"/>
<dbReference type="Proteomes" id="UP000469011">
    <property type="component" value="Unassembled WGS sequence"/>
</dbReference>
<keyword evidence="1" id="KW-1133">Transmembrane helix</keyword>
<dbReference type="AlphaFoldDB" id="A0A6N9TAQ9"/>
<feature type="transmembrane region" description="Helical" evidence="1">
    <location>
        <begin position="12"/>
        <end position="35"/>
    </location>
</feature>
<sequence length="103" mass="11638">MGNTLLRLKFIVFLPVVGLLIVIGALVAFTIQWAATQTDAEAGRRETALVQQLIEQRIAQITKCPLNLLSMLFLGRRTEPWDRHHQGSPQGRVMRPPRLRIIA</sequence>
<name>A0A6N9TAQ9_9HYPH</name>
<protein>
    <submittedName>
        <fullName evidence="2">Uncharacterized protein</fullName>
    </submittedName>
</protein>
<evidence type="ECO:0000313" key="2">
    <source>
        <dbReference type="EMBL" id="NDW07305.1"/>
    </source>
</evidence>
<keyword evidence="1" id="KW-0812">Transmembrane</keyword>
<reference evidence="2 3" key="1">
    <citation type="submission" date="2020-01" db="EMBL/GenBank/DDBJ databases">
        <title>Jiella pacifica sp. nov.</title>
        <authorList>
            <person name="Xue Z."/>
            <person name="Zhu S."/>
            <person name="Chen J."/>
            <person name="Yang J."/>
        </authorList>
    </citation>
    <scope>NUCLEOTIDE SEQUENCE [LARGE SCALE GENOMIC DNA]</scope>
    <source>
        <strain evidence="2 3">40Bstr34</strain>
    </source>
</reference>
<gene>
    <name evidence="2" type="ORF">GTK09_23070</name>
</gene>
<dbReference type="RefSeq" id="WP_163465763.1">
    <property type="nucleotide sequence ID" value="NZ_JAAAMG010000027.1"/>
</dbReference>
<comment type="caution">
    <text evidence="2">The sequence shown here is derived from an EMBL/GenBank/DDBJ whole genome shotgun (WGS) entry which is preliminary data.</text>
</comment>
<keyword evidence="3" id="KW-1185">Reference proteome</keyword>
<evidence type="ECO:0000313" key="3">
    <source>
        <dbReference type="Proteomes" id="UP000469011"/>
    </source>
</evidence>
<keyword evidence="1" id="KW-0472">Membrane</keyword>